<dbReference type="EMBL" id="FN668638">
    <property type="protein sequence ID" value="CBK20028.2"/>
    <property type="molecule type" value="Genomic_DNA"/>
</dbReference>
<evidence type="ECO:0000313" key="2">
    <source>
        <dbReference type="Proteomes" id="UP000008312"/>
    </source>
</evidence>
<dbReference type="SUPFAM" id="SSF53098">
    <property type="entry name" value="Ribonuclease H-like"/>
    <property type="match status" value="1"/>
</dbReference>
<evidence type="ECO:0000313" key="1">
    <source>
        <dbReference type="EMBL" id="CBK20028.2"/>
    </source>
</evidence>
<organism evidence="1">
    <name type="scientific">Blastocystis hominis</name>
    <dbReference type="NCBI Taxonomy" id="12968"/>
    <lineage>
        <taxon>Eukaryota</taxon>
        <taxon>Sar</taxon>
        <taxon>Stramenopiles</taxon>
        <taxon>Bigyra</taxon>
        <taxon>Opalozoa</taxon>
        <taxon>Opalinata</taxon>
        <taxon>Blastocystidae</taxon>
        <taxon>Blastocystis</taxon>
    </lineage>
</organism>
<gene>
    <name evidence="1" type="ORF">GSBLH_T00000418001</name>
</gene>
<proteinExistence type="predicted"/>
<reference evidence="1" key="1">
    <citation type="submission" date="2010-02" db="EMBL/GenBank/DDBJ databases">
        <title>Sequencing and annotation of the Blastocystis hominis genome.</title>
        <authorList>
            <person name="Wincker P."/>
        </authorList>
    </citation>
    <scope>NUCLEOTIDE SEQUENCE</scope>
    <source>
        <strain evidence="1">Singapore isolate B</strain>
    </source>
</reference>
<dbReference type="GeneID" id="24917728"/>
<dbReference type="Proteomes" id="UP000008312">
    <property type="component" value="Unassembled WGS sequence"/>
</dbReference>
<name>D8LW39_BLAHO</name>
<accession>D8LW39</accession>
<dbReference type="RefSeq" id="XP_012894076.1">
    <property type="nucleotide sequence ID" value="XM_013038622.1"/>
</dbReference>
<dbReference type="InParanoid" id="D8LW39"/>
<protein>
    <submittedName>
        <fullName evidence="1">Uncharacterized protein</fullName>
    </submittedName>
</protein>
<dbReference type="AlphaFoldDB" id="D8LW39"/>
<dbReference type="InterPro" id="IPR012337">
    <property type="entry name" value="RNaseH-like_sf"/>
</dbReference>
<keyword evidence="2" id="KW-1185">Reference proteome</keyword>
<dbReference type="OrthoDB" id="228193at2759"/>
<sequence>MRIEGNTETEKPGDKPFEIPVSFNFLDQMFYHRFRTSNELCSAGLFTPDPHVSNKKHRKMKCNFCNSVMCGWKDKFCRHLDRCERAQDYFAQHPINTEFEVMQRKNKRMAQSSNLLLPDQKRVQQESLVSFEYDDYLVMLAAGFVCSSTVTKNIFDNDFLKNLCFTLHWQAPSLYVIQKKIAEISNRLSETSLEYIRQQSAITLIVYPWVDINKRSSLSFVACTPSNQLLFLSHTTSKADNWNQFFIIEQIQQVVSLLRSQNVNVSQFYLDDCLLFDQIKEVLVLDPQVGHFPILGNTIEWCQDLLNTLFSFPLLMGIKQSVHLRVHSVGLGDGGLYELSKKRFPHRIIQRLPSLRVRDIKLPSVSEDQWSSIFNAFEFEIASFQVFVAARQAGINSGQIIGQNPLLSFNLNAEWLESLTEATSLFRRIASCTSSQSPKALDLFFVYQSLVESLNAVKQSSFGSDFITHCTDAISHFLTRYFNHDLISLYYYLLHDKAPSQSESTAESSCYSRESALKALDKLKATGVESTQLQAEFDLFCRNEDPIFGTMPLVEYWTTVGKFQYPTLSSIALMFLSYPATQAAMELWTNMKSIIHFHVRSRKETEVTSKVSDEMMISCNRHLLIRWDLDFQ</sequence>